<accession>A0A016VRG2</accession>
<feature type="region of interest" description="Disordered" evidence="1">
    <location>
        <begin position="1127"/>
        <end position="1264"/>
    </location>
</feature>
<dbReference type="InterPro" id="IPR015671">
    <property type="entry name" value="GSCR1_dom"/>
</dbReference>
<feature type="compositionally biased region" description="Basic and acidic residues" evidence="1">
    <location>
        <begin position="1054"/>
        <end position="1066"/>
    </location>
</feature>
<feature type="compositionally biased region" description="Low complexity" evidence="1">
    <location>
        <begin position="985"/>
        <end position="997"/>
    </location>
</feature>
<feature type="compositionally biased region" description="Polar residues" evidence="1">
    <location>
        <begin position="1344"/>
        <end position="1362"/>
    </location>
</feature>
<feature type="compositionally biased region" description="Low complexity" evidence="1">
    <location>
        <begin position="168"/>
        <end position="179"/>
    </location>
</feature>
<keyword evidence="4" id="KW-1185">Reference proteome</keyword>
<feature type="compositionally biased region" description="Basic and acidic residues" evidence="1">
    <location>
        <begin position="1164"/>
        <end position="1174"/>
    </location>
</feature>
<feature type="compositionally biased region" description="Polar residues" evidence="1">
    <location>
        <begin position="180"/>
        <end position="190"/>
    </location>
</feature>
<feature type="region of interest" description="Disordered" evidence="1">
    <location>
        <begin position="857"/>
        <end position="1099"/>
    </location>
</feature>
<feature type="compositionally biased region" description="Low complexity" evidence="1">
    <location>
        <begin position="716"/>
        <end position="727"/>
    </location>
</feature>
<feature type="compositionally biased region" description="Low complexity" evidence="1">
    <location>
        <begin position="191"/>
        <end position="205"/>
    </location>
</feature>
<evidence type="ECO:0000256" key="1">
    <source>
        <dbReference type="SAM" id="MobiDB-lite"/>
    </source>
</evidence>
<evidence type="ECO:0000313" key="3">
    <source>
        <dbReference type="EMBL" id="EYC29911.1"/>
    </source>
</evidence>
<dbReference type="Pfam" id="PF15249">
    <property type="entry name" value="GLTSCR1"/>
    <property type="match status" value="1"/>
</dbReference>
<feature type="region of interest" description="Disordered" evidence="1">
    <location>
        <begin position="317"/>
        <end position="353"/>
    </location>
</feature>
<feature type="compositionally biased region" description="Basic residues" evidence="1">
    <location>
        <begin position="1153"/>
        <end position="1163"/>
    </location>
</feature>
<dbReference type="OrthoDB" id="2556847at2759"/>
<organism evidence="3 4">
    <name type="scientific">Ancylostoma ceylanicum</name>
    <dbReference type="NCBI Taxonomy" id="53326"/>
    <lineage>
        <taxon>Eukaryota</taxon>
        <taxon>Metazoa</taxon>
        <taxon>Ecdysozoa</taxon>
        <taxon>Nematoda</taxon>
        <taxon>Chromadorea</taxon>
        <taxon>Rhabditida</taxon>
        <taxon>Rhabditina</taxon>
        <taxon>Rhabditomorpha</taxon>
        <taxon>Strongyloidea</taxon>
        <taxon>Ancylostomatidae</taxon>
        <taxon>Ancylostomatinae</taxon>
        <taxon>Ancylostoma</taxon>
    </lineage>
</organism>
<gene>
    <name evidence="3" type="primary">Acey_s0005.g2328</name>
    <name evidence="3" type="synonym">Acey-mig-38</name>
    <name evidence="3" type="ORF">Y032_0005g2328</name>
</gene>
<dbReference type="STRING" id="53326.A0A016VRG2"/>
<feature type="compositionally biased region" description="Basic and acidic residues" evidence="1">
    <location>
        <begin position="1325"/>
        <end position="1337"/>
    </location>
</feature>
<proteinExistence type="predicted"/>
<dbReference type="PRINTS" id="PR01217">
    <property type="entry name" value="PRICHEXTENSN"/>
</dbReference>
<comment type="caution">
    <text evidence="3">The sequence shown here is derived from an EMBL/GenBank/DDBJ whole genome shotgun (WGS) entry which is preliminary data.</text>
</comment>
<feature type="region of interest" description="Disordered" evidence="1">
    <location>
        <begin position="157"/>
        <end position="250"/>
    </location>
</feature>
<feature type="compositionally biased region" description="Pro residues" evidence="1">
    <location>
        <begin position="954"/>
        <end position="984"/>
    </location>
</feature>
<feature type="compositionally biased region" description="Polar residues" evidence="1">
    <location>
        <begin position="751"/>
        <end position="761"/>
    </location>
</feature>
<sequence length="1362" mass="149112">MSFQEEDEWLGLGQGFVLDDAFKCTSPLGTDNTLQVPLREPSPIAVSPQDLMDFSFPNDNSLSLPIREYGQNSCEIQFQGGSEPPRLSPVSSSYQSMAPLQNISYEMSTTSLVQEESYNSFEQPSIVVNGHYQTIEQQIIQPQQGYYQAVSDAPPQQVVSNVSTPQHTSTSSGNTPSGSVVQQILNAPSARQTPTPQHQQHPSSHPRQRPIQPKTHNNGRKRASVNSHSGVSNKSTKVDSSSNNSNQTEVRFSMSALTRITEIGAEMAQLQEQQDKLGINNSQRLSELQAQRASILLEALSSQNVGETVLSQVKQVAAAAAPSSQQRPTPRSRGSHGHSSRQQHFDNAPESPQYQPQMYLASHNQYPSTSTAQFQEFPSGNVSQTQIVHQQEPITVHRPQQRVYRTQNATTAVFHTTSQLPPGTVYVQNVPQASQAQFTANQPTVGEVVRQQHQLRHVSGAQQVIVQQVTAPQMVVASGGQSTTGAQIRAQIVQQSPLPAQIVLTPASVQQTPQMVVLAQRSTPAQTAKRLEEKRAGRLSRLRNYFENIHGMLASPDTETPFSDLRDVLQRLLPYHAYGEPSFSEEHIEQFDSNYLRTTINLTEQRKRLEKRLRKVFFDEAMRTTEVEERNLLLFLDGEYAKRKLEEEKEYVKQGNLEAFVRDSPIVAALRGSDQEAVEKAKSTSISSKPSSSKSVMQQYEYHPFDEIPLPVSPYKSPSPFKSPASSIRSPSPCKSPASIPYSPRIRARNASLSQHPSPASIQEPAKARNTSKSRTTSETAPTPPEKPEPPKAEPTREPIRPVPPPLPTVASRRAPPSNPITTLAARKAPPSNPIPTLAARKAVPVKNAAEVKLPVKPEVVKKEQPMASGPSHVSSRSKPKTPDPVPPTSTPGRLPAKKELLSRARQGVPVEMRSPPAHTSIAASSLFSRYSVDDYESDGSASPELGVDDVIPQAPPKTPPLQPVAPTPPPAKDPVAIPPPAPTPSSSKASTPAAQTHALKRIPVPPPPHRLPASQRPAVPAPPPLPQKKEKVVKTPERTASPVVKQENVKPVVKTEEEKPAERFRFKPQVPRPTPVSPLKPTAPKRDTPTETGLVGKDVNCREIKNHLEESEKLSVTANCVKPPPIRLKLKFDGAKPYIENNENSEKDGEKKHRKHKKKKKERDKEHKDGHDHVKVKHRTKGDKKHKKKNKGTDSPQELVAVTKNGKRLKVKFALGGSDTRCNTPNKHPPLPGAAESELLEQQPSTSKSLATATVEAPKIPRLRIRIGDSPALVIAPPEVNLPRDSSKAHSPASSDGIAKTKGVIRQDNSDPLAVEFSDDSDTEAERIRSATDEALRGMASLSALSRPNASVLPWSTQPAP</sequence>
<feature type="compositionally biased region" description="Polar residues" evidence="1">
    <location>
        <begin position="157"/>
        <end position="167"/>
    </location>
</feature>
<dbReference type="Proteomes" id="UP000024635">
    <property type="component" value="Unassembled WGS sequence"/>
</dbReference>
<feature type="region of interest" description="Disordered" evidence="1">
    <location>
        <begin position="1278"/>
        <end position="1362"/>
    </location>
</feature>
<protein>
    <recommendedName>
        <fullName evidence="2">GLTSCR protein conserved domain-containing protein</fullName>
    </recommendedName>
</protein>
<feature type="compositionally biased region" description="Basic residues" evidence="1">
    <location>
        <begin position="1175"/>
        <end position="1191"/>
    </location>
</feature>
<name>A0A016VRG2_9BILA</name>
<evidence type="ECO:0000259" key="2">
    <source>
        <dbReference type="Pfam" id="PF15249"/>
    </source>
</evidence>
<feature type="compositionally biased region" description="Basic and acidic residues" evidence="1">
    <location>
        <begin position="786"/>
        <end position="800"/>
    </location>
</feature>
<feature type="region of interest" description="Disordered" evidence="1">
    <location>
        <begin position="716"/>
        <end position="840"/>
    </location>
</feature>
<evidence type="ECO:0000313" key="4">
    <source>
        <dbReference type="Proteomes" id="UP000024635"/>
    </source>
</evidence>
<dbReference type="EMBL" id="JARK01001341">
    <property type="protein sequence ID" value="EYC29911.1"/>
    <property type="molecule type" value="Genomic_DNA"/>
</dbReference>
<feature type="compositionally biased region" description="Basic and acidic residues" evidence="1">
    <location>
        <begin position="1028"/>
        <end position="1038"/>
    </location>
</feature>
<feature type="compositionally biased region" description="Polar residues" evidence="1">
    <location>
        <begin position="1241"/>
        <end position="1253"/>
    </location>
</feature>
<reference evidence="4" key="1">
    <citation type="journal article" date="2015" name="Nat. Genet.">
        <title>The genome and transcriptome of the zoonotic hookworm Ancylostoma ceylanicum identify infection-specific gene families.</title>
        <authorList>
            <person name="Schwarz E.M."/>
            <person name="Hu Y."/>
            <person name="Antoshechkin I."/>
            <person name="Miller M.M."/>
            <person name="Sternberg P.W."/>
            <person name="Aroian R.V."/>
        </authorList>
    </citation>
    <scope>NUCLEOTIDE SEQUENCE</scope>
    <source>
        <strain evidence="4">HY135</strain>
    </source>
</reference>
<feature type="domain" description="GLTSCR protein conserved" evidence="2">
    <location>
        <begin position="554"/>
        <end position="649"/>
    </location>
</feature>
<feature type="compositionally biased region" description="Polar residues" evidence="1">
    <location>
        <begin position="224"/>
        <end position="250"/>
    </location>
</feature>